<proteinExistence type="predicted"/>
<evidence type="ECO:0000313" key="5">
    <source>
        <dbReference type="EMBL" id="SEK07307.1"/>
    </source>
</evidence>
<dbReference type="InterPro" id="IPR011711">
    <property type="entry name" value="GntR_C"/>
</dbReference>
<evidence type="ECO:0000256" key="3">
    <source>
        <dbReference type="ARBA" id="ARBA00023163"/>
    </source>
</evidence>
<dbReference type="Proteomes" id="UP000182932">
    <property type="component" value="Unassembled WGS sequence"/>
</dbReference>
<dbReference type="SUPFAM" id="SSF46785">
    <property type="entry name" value="Winged helix' DNA-binding domain"/>
    <property type="match status" value="1"/>
</dbReference>
<dbReference type="PANTHER" id="PTHR43537">
    <property type="entry name" value="TRANSCRIPTIONAL REGULATOR, GNTR FAMILY"/>
    <property type="match status" value="1"/>
</dbReference>
<dbReference type="GeneID" id="80820641"/>
<dbReference type="InterPro" id="IPR000524">
    <property type="entry name" value="Tscrpt_reg_HTH_GntR"/>
</dbReference>
<dbReference type="InterPro" id="IPR036388">
    <property type="entry name" value="WH-like_DNA-bd_sf"/>
</dbReference>
<dbReference type="SUPFAM" id="SSF48008">
    <property type="entry name" value="GntR ligand-binding domain-like"/>
    <property type="match status" value="1"/>
</dbReference>
<dbReference type="PROSITE" id="PS50949">
    <property type="entry name" value="HTH_GNTR"/>
    <property type="match status" value="1"/>
</dbReference>
<protein>
    <submittedName>
        <fullName evidence="5">DNA-binding transcriptional regulator, GntR family</fullName>
    </submittedName>
</protein>
<evidence type="ECO:0000256" key="2">
    <source>
        <dbReference type="ARBA" id="ARBA00023125"/>
    </source>
</evidence>
<evidence type="ECO:0000259" key="4">
    <source>
        <dbReference type="PROSITE" id="PS50949"/>
    </source>
</evidence>
<comment type="caution">
    <text evidence="5">The sequence shown here is derived from an EMBL/GenBank/DDBJ whole genome shotgun (WGS) entry which is preliminary data.</text>
</comment>
<dbReference type="PANTHER" id="PTHR43537:SF50">
    <property type="entry name" value="TRANSCRIPTIONAL REGULATORY PROTEIN"/>
    <property type="match status" value="1"/>
</dbReference>
<gene>
    <name evidence="5" type="ORF">SAMN04487940_12424</name>
</gene>
<sequence length="244" mass="27512">MKTRRSDHPRRRVDARGKVVISRAPLHEQVAEEIRRMIVTGRLAPGEKIKVSELAEELDVSLTPMREALKILGKESLVDLIANRGARVSEITVDGTRSLFEVISRLEALAAELAARRITGAELQELEDLHRQMIESHQANDLQAYFDLNLEIHNLVVDAAKNSDLTRTRTSLAFHVERARFVSVATRGHRDLSVRDHDNLMQALRDGDPDRARDVWQAHLERAGNEACRLVALWEAETDQAAAQ</sequence>
<accession>A0A975ZQL4</accession>
<dbReference type="RefSeq" id="WP_074839387.1">
    <property type="nucleotide sequence ID" value="NZ_CATMKJ010000018.1"/>
</dbReference>
<dbReference type="AlphaFoldDB" id="A0A975ZQL4"/>
<evidence type="ECO:0000256" key="1">
    <source>
        <dbReference type="ARBA" id="ARBA00023015"/>
    </source>
</evidence>
<dbReference type="Pfam" id="PF00392">
    <property type="entry name" value="GntR"/>
    <property type="match status" value="1"/>
</dbReference>
<dbReference type="GO" id="GO:0003677">
    <property type="term" value="F:DNA binding"/>
    <property type="evidence" value="ECO:0007669"/>
    <property type="project" value="UniProtKB-KW"/>
</dbReference>
<dbReference type="InterPro" id="IPR036390">
    <property type="entry name" value="WH_DNA-bd_sf"/>
</dbReference>
<dbReference type="SMART" id="SM00895">
    <property type="entry name" value="FCD"/>
    <property type="match status" value="1"/>
</dbReference>
<organism evidence="5 6">
    <name type="scientific">Marinovum algicola</name>
    <dbReference type="NCBI Taxonomy" id="42444"/>
    <lineage>
        <taxon>Bacteria</taxon>
        <taxon>Pseudomonadati</taxon>
        <taxon>Pseudomonadota</taxon>
        <taxon>Alphaproteobacteria</taxon>
        <taxon>Rhodobacterales</taxon>
        <taxon>Roseobacteraceae</taxon>
        <taxon>Marinovum</taxon>
    </lineage>
</organism>
<evidence type="ECO:0000313" key="6">
    <source>
        <dbReference type="Proteomes" id="UP000182932"/>
    </source>
</evidence>
<dbReference type="GO" id="GO:0003700">
    <property type="term" value="F:DNA-binding transcription factor activity"/>
    <property type="evidence" value="ECO:0007669"/>
    <property type="project" value="InterPro"/>
</dbReference>
<feature type="domain" description="HTH gntR-type" evidence="4">
    <location>
        <begin position="24"/>
        <end position="91"/>
    </location>
</feature>
<dbReference type="Gene3D" id="1.20.120.530">
    <property type="entry name" value="GntR ligand-binding domain-like"/>
    <property type="match status" value="1"/>
</dbReference>
<keyword evidence="1" id="KW-0805">Transcription regulation</keyword>
<keyword evidence="2 5" id="KW-0238">DNA-binding</keyword>
<dbReference type="SMART" id="SM00345">
    <property type="entry name" value="HTH_GNTR"/>
    <property type="match status" value="1"/>
</dbReference>
<dbReference type="CDD" id="cd07377">
    <property type="entry name" value="WHTH_GntR"/>
    <property type="match status" value="1"/>
</dbReference>
<name>A0A975ZQL4_9RHOB</name>
<keyword evidence="6" id="KW-1185">Reference proteome</keyword>
<keyword evidence="3" id="KW-0804">Transcription</keyword>
<dbReference type="Gene3D" id="1.10.10.10">
    <property type="entry name" value="Winged helix-like DNA-binding domain superfamily/Winged helix DNA-binding domain"/>
    <property type="match status" value="1"/>
</dbReference>
<dbReference type="Pfam" id="PF07729">
    <property type="entry name" value="FCD"/>
    <property type="match status" value="1"/>
</dbReference>
<dbReference type="EMBL" id="FNYY01000024">
    <property type="protein sequence ID" value="SEK07307.1"/>
    <property type="molecule type" value="Genomic_DNA"/>
</dbReference>
<dbReference type="InterPro" id="IPR008920">
    <property type="entry name" value="TF_FadR/GntR_C"/>
</dbReference>
<reference evidence="5 6" key="1">
    <citation type="submission" date="2016-10" db="EMBL/GenBank/DDBJ databases">
        <authorList>
            <person name="Varghese N."/>
            <person name="Submissions S."/>
        </authorList>
    </citation>
    <scope>NUCLEOTIDE SEQUENCE [LARGE SCALE GENOMIC DNA]</scope>
    <source>
        <strain evidence="5 6">FF3</strain>
    </source>
</reference>